<feature type="non-terminal residue" evidence="1">
    <location>
        <position position="1"/>
    </location>
</feature>
<reference evidence="1 2" key="1">
    <citation type="journal article" date="2007" name="Nature">
        <title>Evolution of genes and genomes on the Drosophila phylogeny.</title>
        <authorList>
            <consortium name="Drosophila 12 Genomes Consortium"/>
            <person name="Clark A.G."/>
            <person name="Eisen M.B."/>
            <person name="Smith D.R."/>
            <person name="Bergman C.M."/>
            <person name="Oliver B."/>
            <person name="Markow T.A."/>
            <person name="Kaufman T.C."/>
            <person name="Kellis M."/>
            <person name="Gelbart W."/>
            <person name="Iyer V.N."/>
            <person name="Pollard D.A."/>
            <person name="Sackton T.B."/>
            <person name="Larracuente A.M."/>
            <person name="Singh N.D."/>
            <person name="Abad J.P."/>
            <person name="Abt D.N."/>
            <person name="Adryan B."/>
            <person name="Aguade M."/>
            <person name="Akashi H."/>
            <person name="Anderson W.W."/>
            <person name="Aquadro C.F."/>
            <person name="Ardell D.H."/>
            <person name="Arguello R."/>
            <person name="Artieri C.G."/>
            <person name="Barbash D.A."/>
            <person name="Barker D."/>
            <person name="Barsanti P."/>
            <person name="Batterham P."/>
            <person name="Batzoglou S."/>
            <person name="Begun D."/>
            <person name="Bhutkar A."/>
            <person name="Blanco E."/>
            <person name="Bosak S.A."/>
            <person name="Bradley R.K."/>
            <person name="Brand A.D."/>
            <person name="Brent M.R."/>
            <person name="Brooks A.N."/>
            <person name="Brown R.H."/>
            <person name="Butlin R.K."/>
            <person name="Caggese C."/>
            <person name="Calvi B.R."/>
            <person name="Bernardo de Carvalho A."/>
            <person name="Caspi A."/>
            <person name="Castrezana S."/>
            <person name="Celniker S.E."/>
            <person name="Chang J.L."/>
            <person name="Chapple C."/>
            <person name="Chatterji S."/>
            <person name="Chinwalla A."/>
            <person name="Civetta A."/>
            <person name="Clifton S.W."/>
            <person name="Comeron J.M."/>
            <person name="Costello J.C."/>
            <person name="Coyne J.A."/>
            <person name="Daub J."/>
            <person name="David R.G."/>
            <person name="Delcher A.L."/>
            <person name="Delehaunty K."/>
            <person name="Do C.B."/>
            <person name="Ebling H."/>
            <person name="Edwards K."/>
            <person name="Eickbush T."/>
            <person name="Evans J.D."/>
            <person name="Filipski A."/>
            <person name="Findeiss S."/>
            <person name="Freyhult E."/>
            <person name="Fulton L."/>
            <person name="Fulton R."/>
            <person name="Garcia A.C."/>
            <person name="Gardiner A."/>
            <person name="Garfield D.A."/>
            <person name="Garvin B.E."/>
            <person name="Gibson G."/>
            <person name="Gilbert D."/>
            <person name="Gnerre S."/>
            <person name="Godfrey J."/>
            <person name="Good R."/>
            <person name="Gotea V."/>
            <person name="Gravely B."/>
            <person name="Greenberg A.J."/>
            <person name="Griffiths-Jones S."/>
            <person name="Gross S."/>
            <person name="Guigo R."/>
            <person name="Gustafson E.A."/>
            <person name="Haerty W."/>
            <person name="Hahn M.W."/>
            <person name="Halligan D.L."/>
            <person name="Halpern A.L."/>
            <person name="Halter G.M."/>
            <person name="Han M.V."/>
            <person name="Heger A."/>
            <person name="Hillier L."/>
            <person name="Hinrichs A.S."/>
            <person name="Holmes I."/>
            <person name="Hoskins R.A."/>
            <person name="Hubisz M.J."/>
            <person name="Hultmark D."/>
            <person name="Huntley M.A."/>
            <person name="Jaffe D.B."/>
            <person name="Jagadeeshan S."/>
            <person name="Jeck W.R."/>
            <person name="Johnson J."/>
            <person name="Jones C.D."/>
            <person name="Jordan W.C."/>
            <person name="Karpen G.H."/>
            <person name="Kataoka E."/>
            <person name="Keightley P.D."/>
            <person name="Kheradpour P."/>
            <person name="Kirkness E.F."/>
            <person name="Koerich L.B."/>
            <person name="Kristiansen K."/>
            <person name="Kudrna D."/>
            <person name="Kulathinal R.J."/>
            <person name="Kumar S."/>
            <person name="Kwok R."/>
            <person name="Lander E."/>
            <person name="Langley C.H."/>
            <person name="Lapoint R."/>
            <person name="Lazzaro B.P."/>
            <person name="Lee S.J."/>
            <person name="Levesque L."/>
            <person name="Li R."/>
            <person name="Lin C.F."/>
            <person name="Lin M.F."/>
            <person name="Lindblad-Toh K."/>
            <person name="Llopart A."/>
            <person name="Long M."/>
            <person name="Low L."/>
            <person name="Lozovsky E."/>
            <person name="Lu J."/>
            <person name="Luo M."/>
            <person name="Machado C.A."/>
            <person name="Makalowski W."/>
            <person name="Marzo M."/>
            <person name="Matsuda M."/>
            <person name="Matzkin L."/>
            <person name="McAllister B."/>
            <person name="McBride C.S."/>
            <person name="McKernan B."/>
            <person name="McKernan K."/>
            <person name="Mendez-Lago M."/>
            <person name="Minx P."/>
            <person name="Mollenhauer M.U."/>
            <person name="Montooth K."/>
            <person name="Mount S.M."/>
            <person name="Mu X."/>
            <person name="Myers E."/>
            <person name="Negre B."/>
            <person name="Newfeld S."/>
            <person name="Nielsen R."/>
            <person name="Noor M.A."/>
            <person name="O'Grady P."/>
            <person name="Pachter L."/>
            <person name="Papaceit M."/>
            <person name="Parisi M.J."/>
            <person name="Parisi M."/>
            <person name="Parts L."/>
            <person name="Pedersen J.S."/>
            <person name="Pesole G."/>
            <person name="Phillippy A.M."/>
            <person name="Ponting C.P."/>
            <person name="Pop M."/>
            <person name="Porcelli D."/>
            <person name="Powell J.R."/>
            <person name="Prohaska S."/>
            <person name="Pruitt K."/>
            <person name="Puig M."/>
            <person name="Quesneville H."/>
            <person name="Ram K.R."/>
            <person name="Rand D."/>
            <person name="Rasmussen M.D."/>
            <person name="Reed L.K."/>
            <person name="Reenan R."/>
            <person name="Reily A."/>
            <person name="Remington K.A."/>
            <person name="Rieger T.T."/>
            <person name="Ritchie M.G."/>
            <person name="Robin C."/>
            <person name="Rogers Y.H."/>
            <person name="Rohde C."/>
            <person name="Rozas J."/>
            <person name="Rubenfield M.J."/>
            <person name="Ruiz A."/>
            <person name="Russo S."/>
            <person name="Salzberg S.L."/>
            <person name="Sanchez-Gracia A."/>
            <person name="Saranga D.J."/>
            <person name="Sato H."/>
            <person name="Schaeffer S.W."/>
            <person name="Schatz M.C."/>
            <person name="Schlenke T."/>
            <person name="Schwartz R."/>
            <person name="Segarra C."/>
            <person name="Singh R.S."/>
            <person name="Sirot L."/>
            <person name="Sirota M."/>
            <person name="Sisneros N.B."/>
            <person name="Smith C.D."/>
            <person name="Smith T.F."/>
            <person name="Spieth J."/>
            <person name="Stage D.E."/>
            <person name="Stark A."/>
            <person name="Stephan W."/>
            <person name="Strausberg R.L."/>
            <person name="Strempel S."/>
            <person name="Sturgill D."/>
            <person name="Sutton G."/>
            <person name="Sutton G.G."/>
            <person name="Tao W."/>
            <person name="Teichmann S."/>
            <person name="Tobari Y.N."/>
            <person name="Tomimura Y."/>
            <person name="Tsolas J.M."/>
            <person name="Valente V.L."/>
            <person name="Venter E."/>
            <person name="Venter J.C."/>
            <person name="Vicario S."/>
            <person name="Vieira F.G."/>
            <person name="Vilella A.J."/>
            <person name="Villasante A."/>
            <person name="Walenz B."/>
            <person name="Wang J."/>
            <person name="Wasserman M."/>
            <person name="Watts T."/>
            <person name="Wilson D."/>
            <person name="Wilson R.K."/>
            <person name="Wing R.A."/>
            <person name="Wolfner M.F."/>
            <person name="Wong A."/>
            <person name="Wong G.K."/>
            <person name="Wu C.I."/>
            <person name="Wu G."/>
            <person name="Yamamoto D."/>
            <person name="Yang H.P."/>
            <person name="Yang S.P."/>
            <person name="Yorke J.A."/>
            <person name="Yoshida K."/>
            <person name="Zdobnov E."/>
            <person name="Zhang P."/>
            <person name="Zhang Y."/>
            <person name="Zimin A.V."/>
            <person name="Baldwin J."/>
            <person name="Abdouelleil A."/>
            <person name="Abdulkadir J."/>
            <person name="Abebe A."/>
            <person name="Abera B."/>
            <person name="Abreu J."/>
            <person name="Acer S.C."/>
            <person name="Aftuck L."/>
            <person name="Alexander A."/>
            <person name="An P."/>
            <person name="Anderson E."/>
            <person name="Anderson S."/>
            <person name="Arachi H."/>
            <person name="Azer M."/>
            <person name="Bachantsang P."/>
            <person name="Barry A."/>
            <person name="Bayul T."/>
            <person name="Berlin A."/>
            <person name="Bessette D."/>
            <person name="Bloom T."/>
            <person name="Blye J."/>
            <person name="Boguslavskiy L."/>
            <person name="Bonnet C."/>
            <person name="Boukhgalter B."/>
            <person name="Bourzgui I."/>
            <person name="Brown A."/>
            <person name="Cahill P."/>
            <person name="Channer S."/>
            <person name="Cheshatsang Y."/>
            <person name="Chuda L."/>
            <person name="Citroen M."/>
            <person name="Collymore A."/>
            <person name="Cooke P."/>
            <person name="Costello M."/>
            <person name="D'Aco K."/>
            <person name="Daza R."/>
            <person name="De Haan G."/>
            <person name="DeGray S."/>
            <person name="DeMaso C."/>
            <person name="Dhargay N."/>
            <person name="Dooley K."/>
            <person name="Dooley E."/>
            <person name="Doricent M."/>
            <person name="Dorje P."/>
            <person name="Dorjee K."/>
            <person name="Dupes A."/>
            <person name="Elong R."/>
            <person name="Falk J."/>
            <person name="Farina A."/>
            <person name="Faro S."/>
            <person name="Ferguson D."/>
            <person name="Fisher S."/>
            <person name="Foley C.D."/>
            <person name="Franke A."/>
            <person name="Friedrich D."/>
            <person name="Gadbois L."/>
            <person name="Gearin G."/>
            <person name="Gearin C.R."/>
            <person name="Giannoukos G."/>
            <person name="Goode T."/>
            <person name="Graham J."/>
            <person name="Grandbois E."/>
            <person name="Grewal S."/>
            <person name="Gyaltsen K."/>
            <person name="Hafez N."/>
            <person name="Hagos B."/>
            <person name="Hall J."/>
            <person name="Henson C."/>
            <person name="Hollinger A."/>
            <person name="Honan T."/>
            <person name="Huard M.D."/>
            <person name="Hughes L."/>
            <person name="Hurhula B."/>
            <person name="Husby M.E."/>
            <person name="Kamat A."/>
            <person name="Kanga B."/>
            <person name="Kashin S."/>
            <person name="Khazanovich D."/>
            <person name="Kisner P."/>
            <person name="Lance K."/>
            <person name="Lara M."/>
            <person name="Lee W."/>
            <person name="Lennon N."/>
            <person name="Letendre F."/>
            <person name="LeVine R."/>
            <person name="Lipovsky A."/>
            <person name="Liu X."/>
            <person name="Liu J."/>
            <person name="Liu S."/>
            <person name="Lokyitsang T."/>
            <person name="Lokyitsang Y."/>
            <person name="Lubonja R."/>
            <person name="Lui A."/>
            <person name="MacDonald P."/>
            <person name="Magnisalis V."/>
            <person name="Maru K."/>
            <person name="Matthews C."/>
            <person name="McCusker W."/>
            <person name="McDonough S."/>
            <person name="Mehta T."/>
            <person name="Meldrim J."/>
            <person name="Meneus L."/>
            <person name="Mihai O."/>
            <person name="Mihalev A."/>
            <person name="Mihova T."/>
            <person name="Mittelman R."/>
            <person name="Mlenga V."/>
            <person name="Montmayeur A."/>
            <person name="Mulrain L."/>
            <person name="Navidi A."/>
            <person name="Naylor J."/>
            <person name="Negash T."/>
            <person name="Nguyen T."/>
            <person name="Nguyen N."/>
            <person name="Nicol R."/>
            <person name="Norbu C."/>
            <person name="Norbu N."/>
            <person name="Novod N."/>
            <person name="O'Neill B."/>
            <person name="Osman S."/>
            <person name="Markiewicz E."/>
            <person name="Oyono O.L."/>
            <person name="Patti C."/>
            <person name="Phunkhang P."/>
            <person name="Pierre F."/>
            <person name="Priest M."/>
            <person name="Raghuraman S."/>
            <person name="Rege F."/>
            <person name="Reyes R."/>
            <person name="Rise C."/>
            <person name="Rogov P."/>
            <person name="Ross K."/>
            <person name="Ryan E."/>
            <person name="Settipalli S."/>
            <person name="Shea T."/>
            <person name="Sherpa N."/>
            <person name="Shi L."/>
            <person name="Shih D."/>
            <person name="Sparrow T."/>
            <person name="Spaulding J."/>
            <person name="Stalker J."/>
            <person name="Stange-Thomann N."/>
            <person name="Stavropoulos S."/>
            <person name="Stone C."/>
            <person name="Strader C."/>
            <person name="Tesfaye S."/>
            <person name="Thomson T."/>
            <person name="Thoulutsang Y."/>
            <person name="Thoulutsang D."/>
            <person name="Topham K."/>
            <person name="Topping I."/>
            <person name="Tsamla T."/>
            <person name="Vassiliev H."/>
            <person name="Vo A."/>
            <person name="Wangchuk T."/>
            <person name="Wangdi T."/>
            <person name="Weiand M."/>
            <person name="Wilkinson J."/>
            <person name="Wilson A."/>
            <person name="Yadav S."/>
            <person name="Young G."/>
            <person name="Yu Q."/>
            <person name="Zembek L."/>
            <person name="Zhong D."/>
            <person name="Zimmer A."/>
            <person name="Zwirko Z."/>
            <person name="Jaffe D.B."/>
            <person name="Alvarez P."/>
            <person name="Brockman W."/>
            <person name="Butler J."/>
            <person name="Chin C."/>
            <person name="Gnerre S."/>
            <person name="Grabherr M."/>
            <person name="Kleber M."/>
            <person name="Mauceli E."/>
            <person name="MacCallum I."/>
        </authorList>
    </citation>
    <scope>NUCLEOTIDE SEQUENCE [LARGE SCALE GENOMIC DNA]</scope>
    <source>
        <strain evidence="2">Rob3c / Tucson 14021-0248.25</strain>
    </source>
</reference>
<keyword evidence="2" id="KW-1185">Reference proteome</keyword>
<proteinExistence type="predicted"/>
<name>B4IQQ9_DROSE</name>
<dbReference type="STRING" id="7238.B4IQQ9"/>
<accession>B4IQQ9</accession>
<organism evidence="2">
    <name type="scientific">Drosophila sechellia</name>
    <name type="common">Fruit fly</name>
    <dbReference type="NCBI Taxonomy" id="7238"/>
    <lineage>
        <taxon>Eukaryota</taxon>
        <taxon>Metazoa</taxon>
        <taxon>Ecdysozoa</taxon>
        <taxon>Arthropoda</taxon>
        <taxon>Hexapoda</taxon>
        <taxon>Insecta</taxon>
        <taxon>Pterygota</taxon>
        <taxon>Neoptera</taxon>
        <taxon>Endopterygota</taxon>
        <taxon>Diptera</taxon>
        <taxon>Brachycera</taxon>
        <taxon>Muscomorpha</taxon>
        <taxon>Ephydroidea</taxon>
        <taxon>Drosophilidae</taxon>
        <taxon>Drosophila</taxon>
        <taxon>Sophophora</taxon>
    </lineage>
</organism>
<protein>
    <submittedName>
        <fullName evidence="1">GM16205</fullName>
    </submittedName>
</protein>
<dbReference type="AlphaFoldDB" id="B4IQQ9"/>
<evidence type="ECO:0000313" key="1">
    <source>
        <dbReference type="EMBL" id="EDW45310.1"/>
    </source>
</evidence>
<dbReference type="HOGENOM" id="CLU_2948540_0_0_1"/>
<dbReference type="Proteomes" id="UP000001292">
    <property type="component" value="Unassembled WGS sequence"/>
</dbReference>
<evidence type="ECO:0000313" key="2">
    <source>
        <dbReference type="Proteomes" id="UP000001292"/>
    </source>
</evidence>
<gene>
    <name evidence="1" type="primary">Dsec\GM16205</name>
    <name evidence="1" type="ORF">Dsec_GM16205</name>
</gene>
<dbReference type="EMBL" id="CH689408">
    <property type="protein sequence ID" value="EDW45310.1"/>
    <property type="molecule type" value="Genomic_DNA"/>
</dbReference>
<sequence>HANLAICSHGYSPNYMTTSAAMELIDIREFFQHINNALVDFLLRAAESGMYMGEQMDYNN</sequence>